<evidence type="ECO:0000256" key="2">
    <source>
        <dbReference type="ARBA" id="ARBA00022723"/>
    </source>
</evidence>
<dbReference type="InterPro" id="IPR000917">
    <property type="entry name" value="Sulfatase_N"/>
</dbReference>
<keyword evidence="5" id="KW-0732">Signal</keyword>
<feature type="signal peptide" evidence="5">
    <location>
        <begin position="1"/>
        <end position="23"/>
    </location>
</feature>
<dbReference type="InterPro" id="IPR050738">
    <property type="entry name" value="Sulfatase"/>
</dbReference>
<dbReference type="SUPFAM" id="SSF53649">
    <property type="entry name" value="Alkaline phosphatase-like"/>
    <property type="match status" value="1"/>
</dbReference>
<evidence type="ECO:0000256" key="3">
    <source>
        <dbReference type="ARBA" id="ARBA00022801"/>
    </source>
</evidence>
<reference evidence="8" key="1">
    <citation type="submission" date="2016-10" db="EMBL/GenBank/DDBJ databases">
        <authorList>
            <person name="Varghese N."/>
            <person name="Submissions S."/>
        </authorList>
    </citation>
    <scope>NUCLEOTIDE SEQUENCE [LARGE SCALE GENOMIC DNA]</scope>
    <source>
        <strain evidence="8">IBRC-M 10761</strain>
    </source>
</reference>
<organism evidence="7 8">
    <name type="scientific">Cyclobacterium xiamenense</name>
    <dbReference type="NCBI Taxonomy" id="1297121"/>
    <lineage>
        <taxon>Bacteria</taxon>
        <taxon>Pseudomonadati</taxon>
        <taxon>Bacteroidota</taxon>
        <taxon>Cytophagia</taxon>
        <taxon>Cytophagales</taxon>
        <taxon>Cyclobacteriaceae</taxon>
        <taxon>Cyclobacterium</taxon>
    </lineage>
</organism>
<evidence type="ECO:0000256" key="5">
    <source>
        <dbReference type="SAM" id="SignalP"/>
    </source>
</evidence>
<dbReference type="PROSITE" id="PS00149">
    <property type="entry name" value="SULFATASE_2"/>
    <property type="match status" value="1"/>
</dbReference>
<gene>
    <name evidence="7" type="ORF">SAMN05192553_101139</name>
</gene>
<dbReference type="OrthoDB" id="9764377at2"/>
<evidence type="ECO:0000313" key="8">
    <source>
        <dbReference type="Proteomes" id="UP000199403"/>
    </source>
</evidence>
<dbReference type="PANTHER" id="PTHR42693:SF53">
    <property type="entry name" value="ENDO-4-O-SULFATASE"/>
    <property type="match status" value="1"/>
</dbReference>
<dbReference type="Gene3D" id="3.30.1120.10">
    <property type="match status" value="1"/>
</dbReference>
<evidence type="ECO:0000313" key="7">
    <source>
        <dbReference type="EMBL" id="SEI75787.1"/>
    </source>
</evidence>
<keyword evidence="8" id="KW-1185">Reference proteome</keyword>
<feature type="chain" id="PRO_5011720201" evidence="5">
    <location>
        <begin position="24"/>
        <end position="550"/>
    </location>
</feature>
<accession>A0A1H6TFA7</accession>
<keyword evidence="2" id="KW-0479">Metal-binding</keyword>
<keyword evidence="3" id="KW-0378">Hydrolase</keyword>
<dbReference type="Pfam" id="PF00884">
    <property type="entry name" value="Sulfatase"/>
    <property type="match status" value="1"/>
</dbReference>
<dbReference type="InterPro" id="IPR024607">
    <property type="entry name" value="Sulfatase_CS"/>
</dbReference>
<dbReference type="Proteomes" id="UP000199403">
    <property type="component" value="Unassembled WGS sequence"/>
</dbReference>
<name>A0A1H6TFA7_9BACT</name>
<feature type="domain" description="Sulfatase N-terminal" evidence="6">
    <location>
        <begin position="27"/>
        <end position="444"/>
    </location>
</feature>
<protein>
    <submittedName>
        <fullName evidence="7">Arylsulfatase</fullName>
    </submittedName>
</protein>
<dbReference type="STRING" id="1416801.SAMN05192553_101139"/>
<dbReference type="GO" id="GO:0004065">
    <property type="term" value="F:arylsulfatase activity"/>
    <property type="evidence" value="ECO:0007669"/>
    <property type="project" value="TreeGrafter"/>
</dbReference>
<keyword evidence="4" id="KW-0106">Calcium</keyword>
<comment type="similarity">
    <text evidence="1">Belongs to the sulfatase family.</text>
</comment>
<dbReference type="GO" id="GO:0046872">
    <property type="term" value="F:metal ion binding"/>
    <property type="evidence" value="ECO:0007669"/>
    <property type="project" value="UniProtKB-KW"/>
</dbReference>
<evidence type="ECO:0000256" key="4">
    <source>
        <dbReference type="ARBA" id="ARBA00022837"/>
    </source>
</evidence>
<dbReference type="EMBL" id="FNZH01000001">
    <property type="protein sequence ID" value="SEI75787.1"/>
    <property type="molecule type" value="Genomic_DNA"/>
</dbReference>
<evidence type="ECO:0000256" key="1">
    <source>
        <dbReference type="ARBA" id="ARBA00008779"/>
    </source>
</evidence>
<proteinExistence type="inferred from homology"/>
<dbReference type="RefSeq" id="WP_092168089.1">
    <property type="nucleotide sequence ID" value="NZ_FNZH01000001.1"/>
</dbReference>
<dbReference type="AlphaFoldDB" id="A0A1H6TFA7"/>
<dbReference type="FunFam" id="3.40.720.10:FF:000047">
    <property type="entry name" value="Arylsulfatase"/>
    <property type="match status" value="1"/>
</dbReference>
<dbReference type="CDD" id="cd16025">
    <property type="entry name" value="PAS_like"/>
    <property type="match status" value="1"/>
</dbReference>
<dbReference type="Gene3D" id="3.40.720.10">
    <property type="entry name" value="Alkaline Phosphatase, subunit A"/>
    <property type="match status" value="1"/>
</dbReference>
<dbReference type="PANTHER" id="PTHR42693">
    <property type="entry name" value="ARYLSULFATASE FAMILY MEMBER"/>
    <property type="match status" value="1"/>
</dbReference>
<evidence type="ECO:0000259" key="6">
    <source>
        <dbReference type="Pfam" id="PF00884"/>
    </source>
</evidence>
<sequence length="550" mass="62128">MNISRSLPIFAAFFALAFGHLSAQQRPNILLIMADDMGYSDMGSFGGEIETPNLDRLAEGGIKFTQFYNAARCCPTRASLLTGLYPHQAGMGGMTNDRGVASYRGDLNRQCVTIAETLKESGYHTFMSGKWHVTKHVDFWRTWLPENQKIRTSKDNWPLQRGFDTFFGTIHGAGSYYDPATLTQNNTPVSPGENFYYTDAISDHAAEQIRTLGASASENAPFFGYIAYTAPHWPLHALPEDIAKYKGKYDAGWDRLREERMERMVKSGIIPADWKLSPRGPEIDSWETTEHKAWWAACMEVYAAMVDRMDQGIGKIIRALEETGQLEHTLILFLQDNGGCHEVLTDRWPRSLHFPAFQRDGSPLLRGNDVQVMPGPEATYMSYSAEWANVSNTPFRLYKHYVHEGGISTPLIAFWPEGIRNPSRISRQLGHIIDIMPTIVDVSGARYPDVYRGETILPMEGQSLGPVFQNQSFVHAPIGWEHEGNRGFRDGKWKLVATKGPETAWELYDMEADRTEMRNLATVHPDITSSLVQKYTEWANRVGVVDWGNR</sequence>
<dbReference type="InterPro" id="IPR017850">
    <property type="entry name" value="Alkaline_phosphatase_core_sf"/>
</dbReference>